<dbReference type="AlphaFoldDB" id="A0A858SSB7"/>
<gene>
    <name evidence="1" type="ORF">G3256_00805</name>
</gene>
<dbReference type="KEGG" id="rpon:G3256_00805"/>
<dbReference type="RefSeq" id="WP_169639032.1">
    <property type="nucleotide sequence ID" value="NZ_CP048788.1"/>
</dbReference>
<evidence type="ECO:0000313" key="2">
    <source>
        <dbReference type="Proteomes" id="UP000503308"/>
    </source>
</evidence>
<sequence length="140" mass="15420">MTASRPLPPGIAPVFDGYPAPVRACHMQVRDMILTLACDLDAGPIDETLKWGQPAYLNTKRKTGTTLRLGWPRKTPERAGVYVHCQTSLVSDFRARQGTGFDFDGTRGILLETDRPLPEGPLAAFLSQALTYHRNTNTHG</sequence>
<dbReference type="SUPFAM" id="SSF159888">
    <property type="entry name" value="YdhG-like"/>
    <property type="match status" value="1"/>
</dbReference>
<keyword evidence="2" id="KW-1185">Reference proteome</keyword>
<dbReference type="EMBL" id="CP048788">
    <property type="protein sequence ID" value="QJF49806.1"/>
    <property type="molecule type" value="Genomic_DNA"/>
</dbReference>
<organism evidence="1 2">
    <name type="scientific">Roseobacter ponti</name>
    <dbReference type="NCBI Taxonomy" id="1891787"/>
    <lineage>
        <taxon>Bacteria</taxon>
        <taxon>Pseudomonadati</taxon>
        <taxon>Pseudomonadota</taxon>
        <taxon>Alphaproteobacteria</taxon>
        <taxon>Rhodobacterales</taxon>
        <taxon>Roseobacteraceae</taxon>
        <taxon>Roseobacter</taxon>
    </lineage>
</organism>
<reference evidence="1 2" key="1">
    <citation type="submission" date="2020-02" db="EMBL/GenBank/DDBJ databases">
        <title>Genome sequence of Roseobacter ponti.</title>
        <authorList>
            <person name="Hollensteiner J."/>
            <person name="Schneider D."/>
            <person name="Poehlein A."/>
            <person name="Daniel R."/>
        </authorList>
    </citation>
    <scope>NUCLEOTIDE SEQUENCE [LARGE SCALE GENOMIC DNA]</scope>
    <source>
        <strain evidence="1 2">DSM 106830</strain>
    </source>
</reference>
<protein>
    <submittedName>
        <fullName evidence="1">DUF1801 domain-containing protein</fullName>
    </submittedName>
</protein>
<name>A0A858SSB7_9RHOB</name>
<accession>A0A858SSB7</accession>
<proteinExistence type="predicted"/>
<evidence type="ECO:0000313" key="1">
    <source>
        <dbReference type="EMBL" id="QJF49806.1"/>
    </source>
</evidence>
<dbReference type="Proteomes" id="UP000503308">
    <property type="component" value="Chromosome"/>
</dbReference>